<evidence type="ECO:0000313" key="2">
    <source>
        <dbReference type="Proteomes" id="UP000515158"/>
    </source>
</evidence>
<organism evidence="3">
    <name type="scientific">Thrips palmi</name>
    <name type="common">Melon thrips</name>
    <dbReference type="NCBI Taxonomy" id="161013"/>
    <lineage>
        <taxon>Eukaryota</taxon>
        <taxon>Metazoa</taxon>
        <taxon>Ecdysozoa</taxon>
        <taxon>Arthropoda</taxon>
        <taxon>Hexapoda</taxon>
        <taxon>Insecta</taxon>
        <taxon>Pterygota</taxon>
        <taxon>Neoptera</taxon>
        <taxon>Paraneoptera</taxon>
        <taxon>Thysanoptera</taxon>
        <taxon>Terebrantia</taxon>
        <taxon>Thripoidea</taxon>
        <taxon>Thripidae</taxon>
        <taxon>Thrips</taxon>
    </lineage>
</organism>
<feature type="signal peptide" evidence="1">
    <location>
        <begin position="1"/>
        <end position="18"/>
    </location>
</feature>
<dbReference type="GeneID" id="117647811"/>
<dbReference type="PANTHER" id="PTHR11257:SF12">
    <property type="entry name" value="EJACULATORY BULB-SPECIFIC PROTEIN 3-RELATED"/>
    <property type="match status" value="1"/>
</dbReference>
<dbReference type="InParanoid" id="A0A6P8Z6Q3"/>
<dbReference type="SUPFAM" id="SSF100910">
    <property type="entry name" value="Chemosensory protein Csp2"/>
    <property type="match status" value="1"/>
</dbReference>
<dbReference type="Gene3D" id="1.10.2080.10">
    <property type="entry name" value="Insect odorant-binding protein A10/Ejaculatory bulb-specific protein 3"/>
    <property type="match status" value="1"/>
</dbReference>
<reference evidence="3" key="1">
    <citation type="submission" date="2025-08" db="UniProtKB">
        <authorList>
            <consortium name="RefSeq"/>
        </authorList>
    </citation>
    <scope>IDENTIFICATION</scope>
    <source>
        <tissue evidence="3">Total insect</tissue>
    </source>
</reference>
<keyword evidence="2" id="KW-1185">Reference proteome</keyword>
<dbReference type="KEGG" id="tpal:117647811"/>
<gene>
    <name evidence="3" type="primary">LOC117647811</name>
</gene>
<evidence type="ECO:0000256" key="1">
    <source>
        <dbReference type="SAM" id="SignalP"/>
    </source>
</evidence>
<dbReference type="Proteomes" id="UP000515158">
    <property type="component" value="Unplaced"/>
</dbReference>
<dbReference type="InterPro" id="IPR005055">
    <property type="entry name" value="A10/PebIII"/>
</dbReference>
<dbReference type="RefSeq" id="XP_034245666.1">
    <property type="nucleotide sequence ID" value="XM_034389775.1"/>
</dbReference>
<dbReference type="OrthoDB" id="6344725at2759"/>
<dbReference type="AlphaFoldDB" id="A0A6P8Z6Q3"/>
<proteinExistence type="predicted"/>
<feature type="chain" id="PRO_5028355250" evidence="1">
    <location>
        <begin position="19"/>
        <end position="139"/>
    </location>
</feature>
<accession>A0A6P8Z6Q3</accession>
<name>A0A6P8Z6Q3_THRPL</name>
<dbReference type="PANTHER" id="PTHR11257">
    <property type="entry name" value="CHEMOSENSORY PROTEIN-RELATED"/>
    <property type="match status" value="1"/>
</dbReference>
<dbReference type="Pfam" id="PF03392">
    <property type="entry name" value="OS-D"/>
    <property type="match status" value="1"/>
</dbReference>
<protein>
    <submittedName>
        <fullName evidence="3">Ejaculatory bulb-specific protein 3-like</fullName>
    </submittedName>
</protein>
<keyword evidence="1" id="KW-0732">Signal</keyword>
<dbReference type="InterPro" id="IPR036682">
    <property type="entry name" value="OS_D_A10/PebIII_sf"/>
</dbReference>
<evidence type="ECO:0000313" key="3">
    <source>
        <dbReference type="RefSeq" id="XP_034245666.1"/>
    </source>
</evidence>
<sequence>MMLRGLVAVLLVAAVAEAALTRRVRRDDDDDEKYTSRFDNVDLDEVLNSDRLLSNYFRCIMDEGPCTPDARELKRVIPEALSEKCAKCSERHRAGAEKVLTFLIKNKKEQWTRLEKKYDPTGQFRKLYEEEAKQHGIKL</sequence>